<organism evidence="1 2">
    <name type="scientific">Pseudomonas fulva</name>
    <dbReference type="NCBI Taxonomy" id="47880"/>
    <lineage>
        <taxon>Bacteria</taxon>
        <taxon>Pseudomonadati</taxon>
        <taxon>Pseudomonadota</taxon>
        <taxon>Gammaproteobacteria</taxon>
        <taxon>Pseudomonadales</taxon>
        <taxon>Pseudomonadaceae</taxon>
        <taxon>Pseudomonas</taxon>
    </lineage>
</organism>
<protein>
    <submittedName>
        <fullName evidence="1">Histidine phosphatase family protein</fullName>
    </submittedName>
</protein>
<name>A0A7S9Q910_9PSED</name>
<proteinExistence type="predicted"/>
<dbReference type="Pfam" id="PF00300">
    <property type="entry name" value="His_Phos_1"/>
    <property type="match status" value="1"/>
</dbReference>
<dbReference type="AlphaFoldDB" id="A0A7S9Q910"/>
<evidence type="ECO:0000313" key="1">
    <source>
        <dbReference type="EMBL" id="QPH50658.1"/>
    </source>
</evidence>
<dbReference type="SMART" id="SM00855">
    <property type="entry name" value="PGAM"/>
    <property type="match status" value="1"/>
</dbReference>
<dbReference type="PANTHER" id="PTHR48100">
    <property type="entry name" value="BROAD-SPECIFICITY PHOSPHATASE YOR283W-RELATED"/>
    <property type="match status" value="1"/>
</dbReference>
<reference evidence="1 2" key="1">
    <citation type="submission" date="2020-11" db="EMBL/GenBank/DDBJ databases">
        <title>Pseudomonas fulva producing VIM-24.</title>
        <authorList>
            <person name="Liu S."/>
        </authorList>
    </citation>
    <scope>NUCLEOTIDE SEQUENCE [LARGE SCALE GENOMIC DNA]</scope>
    <source>
        <strain evidence="1 2">ZDHY414</strain>
    </source>
</reference>
<gene>
    <name evidence="1" type="ORF">IZU98_08150</name>
</gene>
<evidence type="ECO:0000313" key="2">
    <source>
        <dbReference type="Proteomes" id="UP000594430"/>
    </source>
</evidence>
<dbReference type="InterPro" id="IPR013078">
    <property type="entry name" value="His_Pase_superF_clade-1"/>
</dbReference>
<dbReference type="PANTHER" id="PTHR48100:SF15">
    <property type="entry name" value="SEDOHEPTULOSE 1,7-BISPHOSPHATASE"/>
    <property type="match status" value="1"/>
</dbReference>
<dbReference type="CDD" id="cd07067">
    <property type="entry name" value="HP_PGM_like"/>
    <property type="match status" value="1"/>
</dbReference>
<dbReference type="Gene3D" id="3.40.50.1240">
    <property type="entry name" value="Phosphoglycerate mutase-like"/>
    <property type="match status" value="1"/>
</dbReference>
<dbReference type="RefSeq" id="WP_196110584.1">
    <property type="nucleotide sequence ID" value="NZ_CP064943.1"/>
</dbReference>
<dbReference type="EMBL" id="CP064946">
    <property type="protein sequence ID" value="QPH50658.1"/>
    <property type="molecule type" value="Genomic_DNA"/>
</dbReference>
<accession>A0A7S9Q910</accession>
<dbReference type="GO" id="GO:0016791">
    <property type="term" value="F:phosphatase activity"/>
    <property type="evidence" value="ECO:0007669"/>
    <property type="project" value="TreeGrafter"/>
</dbReference>
<dbReference type="InterPro" id="IPR050275">
    <property type="entry name" value="PGM_Phosphatase"/>
</dbReference>
<dbReference type="InterPro" id="IPR029033">
    <property type="entry name" value="His_PPase_superfam"/>
</dbReference>
<sequence>MLTVHFVRHGESAANAGTATSDPALIPLTDRGWEQARAVAATFDQAPTLIVTSPYERAADTAKPTIARFPDVPVEIWPVEEFTYLSPSRCANTTAADRKPWVESYWNRSDVDETDGRATESFRDLINRAIATIDRLQRLNGSVVIFGHGQFIQAARWIISLNIQSVDFHAMRNFRELDLRSPITNCQKLSFCYNKQKWS</sequence>
<dbReference type="SUPFAM" id="SSF53254">
    <property type="entry name" value="Phosphoglycerate mutase-like"/>
    <property type="match status" value="1"/>
</dbReference>
<dbReference type="Proteomes" id="UP000594430">
    <property type="component" value="Chromosome"/>
</dbReference>